<dbReference type="InterPro" id="IPR027372">
    <property type="entry name" value="Phytase-like_dom"/>
</dbReference>
<evidence type="ECO:0000313" key="4">
    <source>
        <dbReference type="Proteomes" id="UP000714420"/>
    </source>
</evidence>
<feature type="signal peptide" evidence="1">
    <location>
        <begin position="1"/>
        <end position="17"/>
    </location>
</feature>
<accession>A0ABX2AJN9</accession>
<keyword evidence="1" id="KW-0732">Signal</keyword>
<proteinExistence type="predicted"/>
<dbReference type="Proteomes" id="UP000714420">
    <property type="component" value="Unassembled WGS sequence"/>
</dbReference>
<evidence type="ECO:0000313" key="3">
    <source>
        <dbReference type="EMBL" id="NPD91358.1"/>
    </source>
</evidence>
<feature type="domain" description="Phytase-like" evidence="2">
    <location>
        <begin position="38"/>
        <end position="321"/>
    </location>
</feature>
<keyword evidence="4" id="KW-1185">Reference proteome</keyword>
<gene>
    <name evidence="3" type="ORF">HPS56_03165</name>
</gene>
<organism evidence="3 4">
    <name type="scientific">Xylanibacter muris</name>
    <dbReference type="NCBI Taxonomy" id="2736290"/>
    <lineage>
        <taxon>Bacteria</taxon>
        <taxon>Pseudomonadati</taxon>
        <taxon>Bacteroidota</taxon>
        <taxon>Bacteroidia</taxon>
        <taxon>Bacteroidales</taxon>
        <taxon>Prevotellaceae</taxon>
        <taxon>Xylanibacter</taxon>
    </lineage>
</organism>
<comment type="caution">
    <text evidence="3">The sequence shown here is derived from an EMBL/GenBank/DDBJ whole genome shotgun (WGS) entry which is preliminary data.</text>
</comment>
<evidence type="ECO:0000256" key="1">
    <source>
        <dbReference type="SAM" id="SignalP"/>
    </source>
</evidence>
<dbReference type="EMBL" id="JABKKF010000002">
    <property type="protein sequence ID" value="NPD91358.1"/>
    <property type="molecule type" value="Genomic_DNA"/>
</dbReference>
<dbReference type="SUPFAM" id="SSF101898">
    <property type="entry name" value="NHL repeat"/>
    <property type="match status" value="1"/>
</dbReference>
<evidence type="ECO:0000259" key="2">
    <source>
        <dbReference type="Pfam" id="PF13449"/>
    </source>
</evidence>
<name>A0ABX2AJN9_9BACT</name>
<sequence>MMACLTMLLLAGRPLLAQGNDLRVVRNNAQRSFSSSVPAGNYSGITPLGGNLYAVVSDKSPHDGFFVFDIAVDSVTGKLKSVGDRGFVYALAHNGDTLPNRDQEGIVYLPHSNTLFISGEKDNRILEYRLDGSVTGRSLAVPPVYSGAGSDYGFESLTYDSCNRCFWTVTESTLPVDGSRATPQNPVRNRLRLQCFNDSLQPCGWCYYEMEPPLAKKRPSMYAMGVSELCALGDGRMLVLEREIFVSKRKLGSFVNCRLFVVSPYSVLQAQDSSVKAVSKKELVSFRTRISLTGLSFANYEGMCLGPLLADGSRVIILLSDSQNRYKGVLRDWFKTIVVR</sequence>
<dbReference type="Pfam" id="PF13449">
    <property type="entry name" value="Phytase-like"/>
    <property type="match status" value="1"/>
</dbReference>
<reference evidence="3 4" key="1">
    <citation type="submission" date="2020-05" db="EMBL/GenBank/DDBJ databases">
        <title>Distinct polysaccharide utilization as determinants for interspecies competition between intestinal Prevotella spp.</title>
        <authorList>
            <person name="Galvez E.J.C."/>
            <person name="Iljazovic A."/>
            <person name="Strowig T."/>
        </authorList>
    </citation>
    <scope>NUCLEOTIDE SEQUENCE [LARGE SCALE GENOMIC DNA]</scope>
    <source>
        <strain evidence="3 4">PMUR</strain>
    </source>
</reference>
<protein>
    <submittedName>
        <fullName evidence="3">Esterase-like activity of phytase family protein</fullName>
    </submittedName>
</protein>
<feature type="chain" id="PRO_5045107064" evidence="1">
    <location>
        <begin position="18"/>
        <end position="340"/>
    </location>
</feature>